<keyword evidence="4" id="KW-0378">Hydrolase</keyword>
<keyword evidence="10" id="KW-1185">Reference proteome</keyword>
<dbReference type="OrthoDB" id="418595at2759"/>
<evidence type="ECO:0000256" key="5">
    <source>
        <dbReference type="ARBA" id="ARBA00022989"/>
    </source>
</evidence>
<organism evidence="9 10">
    <name type="scientific">Neohortaea acidophila</name>
    <dbReference type="NCBI Taxonomy" id="245834"/>
    <lineage>
        <taxon>Eukaryota</taxon>
        <taxon>Fungi</taxon>
        <taxon>Dikarya</taxon>
        <taxon>Ascomycota</taxon>
        <taxon>Pezizomycotina</taxon>
        <taxon>Dothideomycetes</taxon>
        <taxon>Dothideomycetidae</taxon>
        <taxon>Mycosphaerellales</taxon>
        <taxon>Teratosphaeriaceae</taxon>
        <taxon>Neohortaea</taxon>
    </lineage>
</organism>
<evidence type="ECO:0000256" key="1">
    <source>
        <dbReference type="ARBA" id="ARBA00004141"/>
    </source>
</evidence>
<accession>A0A6A6PP64</accession>
<keyword evidence="3 7" id="KW-0812">Transmembrane</keyword>
<evidence type="ECO:0000259" key="8">
    <source>
        <dbReference type="Pfam" id="PF01694"/>
    </source>
</evidence>
<dbReference type="Pfam" id="PF01694">
    <property type="entry name" value="Rhomboid"/>
    <property type="match status" value="1"/>
</dbReference>
<evidence type="ECO:0000313" key="9">
    <source>
        <dbReference type="EMBL" id="KAF2481869.1"/>
    </source>
</evidence>
<evidence type="ECO:0000256" key="2">
    <source>
        <dbReference type="ARBA" id="ARBA00009045"/>
    </source>
</evidence>
<feature type="transmembrane region" description="Helical" evidence="7">
    <location>
        <begin position="186"/>
        <end position="203"/>
    </location>
</feature>
<sequence length="246" mass="26563">MDRSNPNFSHSILRKSFVNGRGYSSALPGASTRTMMWTIIGLNAAVFGAWQYAIARKDRKLFQKLSQNFTVSAQNIRDGRYWTLVTSAFSHQGLGHFAFNMFTFNAFTSIMAFAGVGPVALGFIVLGSGLAGSAAWLYHLHSPGSDRINRYASALGASGAVMGAGAVATCLMPFAPMQMMFIPINIPLWVLTLAYAGLDAYYLNASTGVGHSAHLGGAIFGALFYAAYLRRLGGVVQLLKRGSRRW</sequence>
<dbReference type="InterPro" id="IPR022764">
    <property type="entry name" value="Peptidase_S54_rhomboid_dom"/>
</dbReference>
<evidence type="ECO:0000256" key="4">
    <source>
        <dbReference type="ARBA" id="ARBA00022801"/>
    </source>
</evidence>
<feature type="domain" description="Peptidase S54 rhomboid" evidence="8">
    <location>
        <begin position="79"/>
        <end position="230"/>
    </location>
</feature>
<dbReference type="GO" id="GO:0004252">
    <property type="term" value="F:serine-type endopeptidase activity"/>
    <property type="evidence" value="ECO:0007669"/>
    <property type="project" value="InterPro"/>
</dbReference>
<evidence type="ECO:0000256" key="6">
    <source>
        <dbReference type="ARBA" id="ARBA00023136"/>
    </source>
</evidence>
<name>A0A6A6PP64_9PEZI</name>
<dbReference type="InterPro" id="IPR035952">
    <property type="entry name" value="Rhomboid-like_sf"/>
</dbReference>
<dbReference type="InterPro" id="IPR050925">
    <property type="entry name" value="Rhomboid_protease_S54"/>
</dbReference>
<proteinExistence type="inferred from homology"/>
<feature type="transmembrane region" description="Helical" evidence="7">
    <location>
        <begin position="151"/>
        <end position="174"/>
    </location>
</feature>
<comment type="similarity">
    <text evidence="2">Belongs to the peptidase S54 family.</text>
</comment>
<dbReference type="Gene3D" id="1.20.1540.10">
    <property type="entry name" value="Rhomboid-like"/>
    <property type="match status" value="1"/>
</dbReference>
<dbReference type="EMBL" id="MU001637">
    <property type="protein sequence ID" value="KAF2481869.1"/>
    <property type="molecule type" value="Genomic_DNA"/>
</dbReference>
<dbReference type="AlphaFoldDB" id="A0A6A6PP64"/>
<dbReference type="GO" id="GO:0016020">
    <property type="term" value="C:membrane"/>
    <property type="evidence" value="ECO:0007669"/>
    <property type="project" value="UniProtKB-SubCell"/>
</dbReference>
<dbReference type="RefSeq" id="XP_033588439.1">
    <property type="nucleotide sequence ID" value="XM_033737350.1"/>
</dbReference>
<dbReference type="GeneID" id="54478352"/>
<dbReference type="SUPFAM" id="SSF144091">
    <property type="entry name" value="Rhomboid-like"/>
    <property type="match status" value="1"/>
</dbReference>
<dbReference type="PANTHER" id="PTHR43731:SF14">
    <property type="entry name" value="PRESENILIN-ASSOCIATED RHOMBOID-LIKE PROTEIN, MITOCHONDRIAL"/>
    <property type="match status" value="1"/>
</dbReference>
<gene>
    <name evidence="9" type="ORF">BDY17DRAFT_325379</name>
</gene>
<keyword evidence="5 7" id="KW-1133">Transmembrane helix</keyword>
<evidence type="ECO:0000256" key="7">
    <source>
        <dbReference type="SAM" id="Phobius"/>
    </source>
</evidence>
<evidence type="ECO:0000313" key="10">
    <source>
        <dbReference type="Proteomes" id="UP000799767"/>
    </source>
</evidence>
<evidence type="ECO:0000256" key="3">
    <source>
        <dbReference type="ARBA" id="ARBA00022692"/>
    </source>
</evidence>
<reference evidence="9" key="1">
    <citation type="journal article" date="2020" name="Stud. Mycol.">
        <title>101 Dothideomycetes genomes: a test case for predicting lifestyles and emergence of pathogens.</title>
        <authorList>
            <person name="Haridas S."/>
            <person name="Albert R."/>
            <person name="Binder M."/>
            <person name="Bloem J."/>
            <person name="Labutti K."/>
            <person name="Salamov A."/>
            <person name="Andreopoulos B."/>
            <person name="Baker S."/>
            <person name="Barry K."/>
            <person name="Bills G."/>
            <person name="Bluhm B."/>
            <person name="Cannon C."/>
            <person name="Castanera R."/>
            <person name="Culley D."/>
            <person name="Daum C."/>
            <person name="Ezra D."/>
            <person name="Gonzalez J."/>
            <person name="Henrissat B."/>
            <person name="Kuo A."/>
            <person name="Liang C."/>
            <person name="Lipzen A."/>
            <person name="Lutzoni F."/>
            <person name="Magnuson J."/>
            <person name="Mondo S."/>
            <person name="Nolan M."/>
            <person name="Ohm R."/>
            <person name="Pangilinan J."/>
            <person name="Park H.-J."/>
            <person name="Ramirez L."/>
            <person name="Alfaro M."/>
            <person name="Sun H."/>
            <person name="Tritt A."/>
            <person name="Yoshinaga Y."/>
            <person name="Zwiers L.-H."/>
            <person name="Turgeon B."/>
            <person name="Goodwin S."/>
            <person name="Spatafora J."/>
            <person name="Crous P."/>
            <person name="Grigoriev I."/>
        </authorList>
    </citation>
    <scope>NUCLEOTIDE SEQUENCE</scope>
    <source>
        <strain evidence="9">CBS 113389</strain>
    </source>
</reference>
<dbReference type="Proteomes" id="UP000799767">
    <property type="component" value="Unassembled WGS sequence"/>
</dbReference>
<comment type="subcellular location">
    <subcellularLocation>
        <location evidence="1">Membrane</location>
        <topology evidence="1">Multi-pass membrane protein</topology>
    </subcellularLocation>
</comment>
<keyword evidence="6 7" id="KW-0472">Membrane</keyword>
<feature type="transmembrane region" description="Helical" evidence="7">
    <location>
        <begin position="209"/>
        <end position="229"/>
    </location>
</feature>
<feature type="transmembrane region" description="Helical" evidence="7">
    <location>
        <begin position="35"/>
        <end position="55"/>
    </location>
</feature>
<dbReference type="PANTHER" id="PTHR43731">
    <property type="entry name" value="RHOMBOID PROTEASE"/>
    <property type="match status" value="1"/>
</dbReference>
<feature type="transmembrane region" description="Helical" evidence="7">
    <location>
        <begin position="110"/>
        <end position="139"/>
    </location>
</feature>
<protein>
    <recommendedName>
        <fullName evidence="8">Peptidase S54 rhomboid domain-containing protein</fullName>
    </recommendedName>
</protein>